<proteinExistence type="predicted"/>
<dbReference type="RefSeq" id="WP_067774752.1">
    <property type="nucleotide sequence ID" value="NZ_LIGX01000019.1"/>
</dbReference>
<evidence type="ECO:0000313" key="2">
    <source>
        <dbReference type="EMBL" id="SEH80425.1"/>
    </source>
</evidence>
<sequence length="369" mass="42222">MLTTLAALYALAWPIPAITTGQPQPAALPTIVGTAAIEPMTESQKQAIKTVMQDAAAASQQAAFLDTELCNDILAEQIPALLRFLNIYCQGYLNSPAFSQLPAPLRTSIERMTAHAARLRDIAPTREQHPKQYAELYHALMQEKDFQQQYCQTAASIDWNRENTRNTSLFRFYYVEYLSRPEIRRLLASKAYRTKEKQKKLLNRALRDARFRLRNEHDTPAQSTPEEQAAIIRYIGQAYIAKELARLEAPGKPEEQPDIDTSGLPQDLRNQLENDQTEQQGYSSKTSRLILEKTGMCMEEHMALLKTQLFDLQPTREAEARRLLNLPDGDPDAIIYRLSLSEEQRKKLRNETSRLLLQDWRQNGIPSHR</sequence>
<keyword evidence="1" id="KW-0732">Signal</keyword>
<name>A0A1C7PGZ0_9BACT</name>
<dbReference type="STRING" id="1679444.PYTT_0878"/>
<dbReference type="EMBL" id="LT629973">
    <property type="protein sequence ID" value="SEH80425.1"/>
    <property type="molecule type" value="Genomic_DNA"/>
</dbReference>
<evidence type="ECO:0000313" key="3">
    <source>
        <dbReference type="Proteomes" id="UP000176204"/>
    </source>
</evidence>
<organism evidence="2 3">
    <name type="scientific">Akkermansia glycaniphila</name>
    <dbReference type="NCBI Taxonomy" id="1679444"/>
    <lineage>
        <taxon>Bacteria</taxon>
        <taxon>Pseudomonadati</taxon>
        <taxon>Verrucomicrobiota</taxon>
        <taxon>Verrucomicrobiia</taxon>
        <taxon>Verrucomicrobiales</taxon>
        <taxon>Akkermansiaceae</taxon>
        <taxon>Akkermansia</taxon>
    </lineage>
</organism>
<dbReference type="Proteomes" id="UP000176204">
    <property type="component" value="Chromosome I"/>
</dbReference>
<dbReference type="KEGG" id="agl:PYTT_0878"/>
<reference evidence="3" key="1">
    <citation type="submission" date="2016-09" db="EMBL/GenBank/DDBJ databases">
        <authorList>
            <person name="Koehorst J."/>
        </authorList>
    </citation>
    <scope>NUCLEOTIDE SEQUENCE [LARGE SCALE GENOMIC DNA]</scope>
</reference>
<dbReference type="AlphaFoldDB" id="A0A1C7PGZ0"/>
<gene>
    <name evidence="2" type="ORF">PYTT_0878</name>
</gene>
<evidence type="ECO:0000256" key="1">
    <source>
        <dbReference type="SAM" id="SignalP"/>
    </source>
</evidence>
<feature type="signal peptide" evidence="1">
    <location>
        <begin position="1"/>
        <end position="19"/>
    </location>
</feature>
<keyword evidence="3" id="KW-1185">Reference proteome</keyword>
<feature type="chain" id="PRO_5014266639" evidence="1">
    <location>
        <begin position="20"/>
        <end position="369"/>
    </location>
</feature>
<accession>A0A1C7PGZ0</accession>
<protein>
    <submittedName>
        <fullName evidence="2">Uncharacterized protein</fullName>
    </submittedName>
</protein>